<evidence type="ECO:0000313" key="4">
    <source>
        <dbReference type="Proteomes" id="UP001225034"/>
    </source>
</evidence>
<name>A0ABT9YK28_9BACI</name>
<feature type="domain" description="Restriction endonuclease type IV Mrr" evidence="2">
    <location>
        <begin position="45"/>
        <end position="155"/>
    </location>
</feature>
<organism evidence="3 4">
    <name type="scientific">Alkalicoccobacillus murimartini</name>
    <dbReference type="NCBI Taxonomy" id="171685"/>
    <lineage>
        <taxon>Bacteria</taxon>
        <taxon>Bacillati</taxon>
        <taxon>Bacillota</taxon>
        <taxon>Bacilli</taxon>
        <taxon>Bacillales</taxon>
        <taxon>Bacillaceae</taxon>
        <taxon>Alkalicoccobacillus</taxon>
    </lineage>
</organism>
<dbReference type="RefSeq" id="WP_306984106.1">
    <property type="nucleotide sequence ID" value="NZ_JAUSUA010000004.1"/>
</dbReference>
<dbReference type="PANTHER" id="PTHR30015:SF6">
    <property type="entry name" value="SLL1429 PROTEIN"/>
    <property type="match status" value="1"/>
</dbReference>
<keyword evidence="1" id="KW-0812">Transmembrane</keyword>
<keyword evidence="1" id="KW-1133">Transmembrane helix</keyword>
<protein>
    <submittedName>
        <fullName evidence="3">Restriction system protein</fullName>
    </submittedName>
</protein>
<accession>A0ABT9YK28</accession>
<feature type="transmembrane region" description="Helical" evidence="1">
    <location>
        <begin position="6"/>
        <end position="27"/>
    </location>
</feature>
<dbReference type="PANTHER" id="PTHR30015">
    <property type="entry name" value="MRR RESTRICTION SYSTEM PROTEIN"/>
    <property type="match status" value="1"/>
</dbReference>
<dbReference type="SUPFAM" id="SSF52980">
    <property type="entry name" value="Restriction endonuclease-like"/>
    <property type="match status" value="1"/>
</dbReference>
<keyword evidence="4" id="KW-1185">Reference proteome</keyword>
<comment type="caution">
    <text evidence="3">The sequence shown here is derived from an EMBL/GenBank/DDBJ whole genome shotgun (WGS) entry which is preliminary data.</text>
</comment>
<dbReference type="InterPro" id="IPR011856">
    <property type="entry name" value="tRNA_endonuc-like_dom_sf"/>
</dbReference>
<dbReference type="Gene3D" id="3.40.1350.10">
    <property type="match status" value="1"/>
</dbReference>
<gene>
    <name evidence="3" type="ORF">J2S05_003029</name>
</gene>
<sequence>MLFGEGNGAWIFIVSILVVGGLVWLVLRLKKKKRYDVAKITLKDIDAMSGHDFEDYLQVLFTAIGYETYLTKKSRDYGADLLFINEQGSKIIVQAKRYQAKLGLTSVQEIFAAKSYYQADAALIITSAEDVTDSCWKLAGATDVSFLMREELEEILKFCKHGKMEKARDVVDNPQLPEMTKQEGMLEAVHTSRSRIEAGEYFYKK</sequence>
<dbReference type="Proteomes" id="UP001225034">
    <property type="component" value="Unassembled WGS sequence"/>
</dbReference>
<evidence type="ECO:0000256" key="1">
    <source>
        <dbReference type="SAM" id="Phobius"/>
    </source>
</evidence>
<evidence type="ECO:0000313" key="3">
    <source>
        <dbReference type="EMBL" id="MDQ0208220.1"/>
    </source>
</evidence>
<dbReference type="EMBL" id="JAUSUA010000004">
    <property type="protein sequence ID" value="MDQ0208220.1"/>
    <property type="molecule type" value="Genomic_DNA"/>
</dbReference>
<keyword evidence="1" id="KW-0472">Membrane</keyword>
<dbReference type="InterPro" id="IPR007560">
    <property type="entry name" value="Restrct_endonuc_IV_Mrr"/>
</dbReference>
<evidence type="ECO:0000259" key="2">
    <source>
        <dbReference type="Pfam" id="PF04471"/>
    </source>
</evidence>
<proteinExistence type="predicted"/>
<dbReference type="InterPro" id="IPR011335">
    <property type="entry name" value="Restrct_endonuc-II-like"/>
</dbReference>
<reference evidence="3 4" key="1">
    <citation type="submission" date="2023-07" db="EMBL/GenBank/DDBJ databases">
        <title>Genomic Encyclopedia of Type Strains, Phase IV (KMG-IV): sequencing the most valuable type-strain genomes for metagenomic binning, comparative biology and taxonomic classification.</title>
        <authorList>
            <person name="Goeker M."/>
        </authorList>
    </citation>
    <scope>NUCLEOTIDE SEQUENCE [LARGE SCALE GENOMIC DNA]</scope>
    <source>
        <strain evidence="3 4">DSM 19154</strain>
    </source>
</reference>
<dbReference type="Pfam" id="PF04471">
    <property type="entry name" value="Mrr_cat"/>
    <property type="match status" value="1"/>
</dbReference>
<dbReference type="InterPro" id="IPR052906">
    <property type="entry name" value="Type_IV_Methyl-Rstrct_Enzyme"/>
</dbReference>